<dbReference type="HOGENOM" id="CLU_039466_2_0_1"/>
<keyword evidence="10" id="KW-1185">Reference proteome</keyword>
<evidence type="ECO:0000256" key="6">
    <source>
        <dbReference type="ARBA" id="ARBA00023242"/>
    </source>
</evidence>
<gene>
    <name evidence="9" type="ORF">BOTBODRAFT_38969</name>
</gene>
<name>A0A067LVA7_BOTB1</name>
<keyword evidence="3 7" id="KW-0507">mRNA processing</keyword>
<comment type="function">
    <text evidence="7">Required for pre-mRNA splicing.</text>
</comment>
<dbReference type="EMBL" id="KL198111">
    <property type="protein sequence ID" value="KDQ07263.1"/>
    <property type="molecule type" value="Genomic_DNA"/>
</dbReference>
<dbReference type="Pfam" id="PF03371">
    <property type="entry name" value="PRP38"/>
    <property type="match status" value="1"/>
</dbReference>
<dbReference type="GO" id="GO:0005681">
    <property type="term" value="C:spliceosomal complex"/>
    <property type="evidence" value="ECO:0007669"/>
    <property type="project" value="UniProtKB-KW"/>
</dbReference>
<feature type="region of interest" description="Disordered" evidence="8">
    <location>
        <begin position="187"/>
        <end position="280"/>
    </location>
</feature>
<evidence type="ECO:0000256" key="8">
    <source>
        <dbReference type="SAM" id="MobiDB-lite"/>
    </source>
</evidence>
<reference evidence="10" key="1">
    <citation type="journal article" date="2014" name="Proc. Natl. Acad. Sci. U.S.A.">
        <title>Extensive sampling of basidiomycete genomes demonstrates inadequacy of the white-rot/brown-rot paradigm for wood decay fungi.</title>
        <authorList>
            <person name="Riley R."/>
            <person name="Salamov A.A."/>
            <person name="Brown D.W."/>
            <person name="Nagy L.G."/>
            <person name="Floudas D."/>
            <person name="Held B.W."/>
            <person name="Levasseur A."/>
            <person name="Lombard V."/>
            <person name="Morin E."/>
            <person name="Otillar R."/>
            <person name="Lindquist E.A."/>
            <person name="Sun H."/>
            <person name="LaButti K.M."/>
            <person name="Schmutz J."/>
            <person name="Jabbour D."/>
            <person name="Luo H."/>
            <person name="Baker S.E."/>
            <person name="Pisabarro A.G."/>
            <person name="Walton J.D."/>
            <person name="Blanchette R.A."/>
            <person name="Henrissat B."/>
            <person name="Martin F."/>
            <person name="Cullen D."/>
            <person name="Hibbett D.S."/>
            <person name="Grigoriev I.V."/>
        </authorList>
    </citation>
    <scope>NUCLEOTIDE SEQUENCE [LARGE SCALE GENOMIC DNA]</scope>
    <source>
        <strain evidence="10">FD-172 SS1</strain>
    </source>
</reference>
<dbReference type="InParanoid" id="A0A067LVA7"/>
<accession>A0A067LVA7</accession>
<organism evidence="9 10">
    <name type="scientific">Botryobasidium botryosum (strain FD-172 SS1)</name>
    <dbReference type="NCBI Taxonomy" id="930990"/>
    <lineage>
        <taxon>Eukaryota</taxon>
        <taxon>Fungi</taxon>
        <taxon>Dikarya</taxon>
        <taxon>Basidiomycota</taxon>
        <taxon>Agaricomycotina</taxon>
        <taxon>Agaricomycetes</taxon>
        <taxon>Cantharellales</taxon>
        <taxon>Botryobasidiaceae</taxon>
        <taxon>Botryobasidium</taxon>
    </lineage>
</organism>
<evidence type="ECO:0000256" key="3">
    <source>
        <dbReference type="ARBA" id="ARBA00022664"/>
    </source>
</evidence>
<dbReference type="OrthoDB" id="190958at2759"/>
<keyword evidence="5 7" id="KW-0508">mRNA splicing</keyword>
<dbReference type="GO" id="GO:0000398">
    <property type="term" value="P:mRNA splicing, via spliceosome"/>
    <property type="evidence" value="ECO:0007669"/>
    <property type="project" value="UniProtKB-UniRule"/>
</dbReference>
<evidence type="ECO:0000313" key="10">
    <source>
        <dbReference type="Proteomes" id="UP000027195"/>
    </source>
</evidence>
<protein>
    <recommendedName>
        <fullName evidence="7">Pre-mRNA-splicing factor 38</fullName>
    </recommendedName>
</protein>
<dbReference type="STRING" id="930990.A0A067LVA7"/>
<comment type="similarity">
    <text evidence="2 7">Belongs to the PRP38 family.</text>
</comment>
<dbReference type="AlphaFoldDB" id="A0A067LVA7"/>
<keyword evidence="6 7" id="KW-0539">Nucleus</keyword>
<comment type="subcellular location">
    <subcellularLocation>
        <location evidence="1 7">Nucleus</location>
    </subcellularLocation>
</comment>
<proteinExistence type="inferred from homology"/>
<keyword evidence="4 7" id="KW-0747">Spliceosome</keyword>
<evidence type="ECO:0000256" key="1">
    <source>
        <dbReference type="ARBA" id="ARBA00004123"/>
    </source>
</evidence>
<evidence type="ECO:0000256" key="4">
    <source>
        <dbReference type="ARBA" id="ARBA00022728"/>
    </source>
</evidence>
<dbReference type="PANTHER" id="PTHR23142">
    <property type="entry name" value="PRE-MRNA-SPLICING FACTOR 38A-RELATED"/>
    <property type="match status" value="1"/>
</dbReference>
<dbReference type="InterPro" id="IPR005037">
    <property type="entry name" value="PRP38"/>
</dbReference>
<dbReference type="Proteomes" id="UP000027195">
    <property type="component" value="Unassembled WGS sequence"/>
</dbReference>
<sequence length="280" mass="31324">MANTTVRGALSIHGTNPQFLIEKVIRSRIYESPFWKEHCFALTAESLIDKAIELNSIGGVYGNQKPTQFMCLLLKLLQIQPEKEILVEYLQAEEFKYLRALAAMYIRMTFRAVEVFQLLEPLLTDFRKLRERSMAGYTLTYMDEFVYALLTEERVCDTILPRITKREVLEETEGLQPRVSLLLDAMEGSGSEDEEGRSRPRRVAPPRRGASEGQSRSRTGSAAPPSTSSRASPDPPPQQPRSASPSSPDHPRSRSQSNSIPPNADSIEPSRPGADSDLGI</sequence>
<evidence type="ECO:0000256" key="2">
    <source>
        <dbReference type="ARBA" id="ARBA00006164"/>
    </source>
</evidence>
<dbReference type="FunCoup" id="A0A067LVA7">
    <property type="interactions" value="525"/>
</dbReference>
<feature type="compositionally biased region" description="Low complexity" evidence="8">
    <location>
        <begin position="217"/>
        <end position="232"/>
    </location>
</feature>
<evidence type="ECO:0000256" key="7">
    <source>
        <dbReference type="RuleBase" id="RU367025"/>
    </source>
</evidence>
<evidence type="ECO:0000313" key="9">
    <source>
        <dbReference type="EMBL" id="KDQ07263.1"/>
    </source>
</evidence>
<evidence type="ECO:0000256" key="5">
    <source>
        <dbReference type="ARBA" id="ARBA00023187"/>
    </source>
</evidence>